<dbReference type="Proteomes" id="UP000887229">
    <property type="component" value="Unassembled WGS sequence"/>
</dbReference>
<sequence>MFLKMESPSCSEDGIQPQSYTSPLLPETGEQSCSPSEFGRCVEPYLAQSLEAAEQTPTIPSQGEGSLSQASTVARPAAPGQSQIEQNTEQNHQRHQLHPIHSSKTSAPMPIFDSETLHPSHNSPRQPEPLAPASTSHYNYLRNNHMWCTSSSARDDLHQFGYGDSPTSASGATTQPSNFSPASPAATCSSTGTSFHTHGINDRLARESIWREHNPSSPSSADGSSAVKCYPGSSADSDIEAGSNSGYDIYPDPGEGTDWHLEPLDPVDDSIYTEFDAMTGDLSSVPDSQMGRASEPPMEPSVSTTQAKPEEPYAQLIYRALKSAPGNSMSLQDLYTWFQSNTDKCKRQGKGWQNSIRHNLSMNAGFTKRDRKQAAAAAAVNMAPEMGQASPQEAGSSNEKRSTEWTLTDEAIRSGVQSTTRYRNKKSEAIRNRDRAYAASPQSSYYFRQGTVPGSVAASRNGYCAYRVTKPRSGLRMAPRSGYIPRTSSPAEMPYYHNTLLSQASPAATPIPGIGMETHHLEGPSTADKYAMMMGDGSGIIHQPTQSPFEMEPQNLFLTGPHPPQHLAPEQQFSYDHHDMRMGYHAPGDTHVAMPVTTAGFDPTMTHSFCDWDPQGPRF</sequence>
<dbReference type="SUPFAM" id="SSF46785">
    <property type="entry name" value="Winged helix' DNA-binding domain"/>
    <property type="match status" value="1"/>
</dbReference>
<feature type="region of interest" description="Disordered" evidence="7">
    <location>
        <begin position="286"/>
        <end position="307"/>
    </location>
</feature>
<evidence type="ECO:0000256" key="7">
    <source>
        <dbReference type="SAM" id="MobiDB-lite"/>
    </source>
</evidence>
<dbReference type="PANTHER" id="PTHR45881">
    <property type="entry name" value="CHECKPOINT SUPPRESSOR 1-LIKE, ISOFORM A-RELATED"/>
    <property type="match status" value="1"/>
</dbReference>
<dbReference type="PANTHER" id="PTHR45881:SF5">
    <property type="entry name" value="FORK-HEAD DOMAIN-CONTAINING PROTEIN"/>
    <property type="match status" value="1"/>
</dbReference>
<organism evidence="9 10">
    <name type="scientific">Emericellopsis atlantica</name>
    <dbReference type="NCBI Taxonomy" id="2614577"/>
    <lineage>
        <taxon>Eukaryota</taxon>
        <taxon>Fungi</taxon>
        <taxon>Dikarya</taxon>
        <taxon>Ascomycota</taxon>
        <taxon>Pezizomycotina</taxon>
        <taxon>Sordariomycetes</taxon>
        <taxon>Hypocreomycetidae</taxon>
        <taxon>Hypocreales</taxon>
        <taxon>Bionectriaceae</taxon>
        <taxon>Emericellopsis</taxon>
    </lineage>
</organism>
<comment type="caution">
    <text evidence="9">The sequence shown here is derived from an EMBL/GenBank/DDBJ whole genome shotgun (WGS) entry which is preliminary data.</text>
</comment>
<dbReference type="Gene3D" id="1.10.10.10">
    <property type="entry name" value="Winged helix-like DNA-binding domain superfamily/Winged helix DNA-binding domain"/>
    <property type="match status" value="1"/>
</dbReference>
<evidence type="ECO:0000313" key="9">
    <source>
        <dbReference type="EMBL" id="KAG9258195.1"/>
    </source>
</evidence>
<dbReference type="GO" id="GO:0000981">
    <property type="term" value="F:DNA-binding transcription factor activity, RNA polymerase II-specific"/>
    <property type="evidence" value="ECO:0007669"/>
    <property type="project" value="TreeGrafter"/>
</dbReference>
<dbReference type="EMBL" id="MU251244">
    <property type="protein sequence ID" value="KAG9258195.1"/>
    <property type="molecule type" value="Genomic_DNA"/>
</dbReference>
<dbReference type="GO" id="GO:0005634">
    <property type="term" value="C:nucleus"/>
    <property type="evidence" value="ECO:0007669"/>
    <property type="project" value="UniProtKB-SubCell"/>
</dbReference>
<dbReference type="AlphaFoldDB" id="A0A9P8CTF4"/>
<dbReference type="PRINTS" id="PR00053">
    <property type="entry name" value="FORKHEAD"/>
</dbReference>
<name>A0A9P8CTF4_9HYPO</name>
<evidence type="ECO:0000256" key="6">
    <source>
        <dbReference type="PROSITE-ProRule" id="PRU00089"/>
    </source>
</evidence>
<proteinExistence type="predicted"/>
<feature type="compositionally biased region" description="Polar residues" evidence="7">
    <location>
        <begin position="55"/>
        <end position="72"/>
    </location>
</feature>
<feature type="region of interest" description="Disordered" evidence="7">
    <location>
        <begin position="375"/>
        <end position="406"/>
    </location>
</feature>
<dbReference type="GeneID" id="70297109"/>
<keyword evidence="5 6" id="KW-0539">Nucleus</keyword>
<reference evidence="9" key="1">
    <citation type="journal article" date="2021" name="IMA Fungus">
        <title>Genomic characterization of three marine fungi, including Emericellopsis atlantica sp. nov. with signatures of a generalist lifestyle and marine biomass degradation.</title>
        <authorList>
            <person name="Hagestad O.C."/>
            <person name="Hou L."/>
            <person name="Andersen J.H."/>
            <person name="Hansen E.H."/>
            <person name="Altermark B."/>
            <person name="Li C."/>
            <person name="Kuhnert E."/>
            <person name="Cox R.J."/>
            <person name="Crous P.W."/>
            <person name="Spatafora J.W."/>
            <person name="Lail K."/>
            <person name="Amirebrahimi M."/>
            <person name="Lipzen A."/>
            <person name="Pangilinan J."/>
            <person name="Andreopoulos W."/>
            <person name="Hayes R.D."/>
            <person name="Ng V."/>
            <person name="Grigoriev I.V."/>
            <person name="Jackson S.A."/>
            <person name="Sutton T.D.S."/>
            <person name="Dobson A.D.W."/>
            <person name="Rama T."/>
        </authorList>
    </citation>
    <scope>NUCLEOTIDE SEQUENCE</scope>
    <source>
        <strain evidence="9">TS7</strain>
    </source>
</reference>
<keyword evidence="2" id="KW-0805">Transcription regulation</keyword>
<keyword evidence="4" id="KW-0804">Transcription</keyword>
<keyword evidence="10" id="KW-1185">Reference proteome</keyword>
<accession>A0A9P8CTF4</accession>
<evidence type="ECO:0000259" key="8">
    <source>
        <dbReference type="PROSITE" id="PS50039"/>
    </source>
</evidence>
<evidence type="ECO:0000313" key="10">
    <source>
        <dbReference type="Proteomes" id="UP000887229"/>
    </source>
</evidence>
<dbReference type="InterPro" id="IPR036388">
    <property type="entry name" value="WH-like_DNA-bd_sf"/>
</dbReference>
<dbReference type="RefSeq" id="XP_046122119.1">
    <property type="nucleotide sequence ID" value="XM_046266206.1"/>
</dbReference>
<feature type="region of interest" description="Disordered" evidence="7">
    <location>
        <begin position="54"/>
        <end position="136"/>
    </location>
</feature>
<evidence type="ECO:0000256" key="2">
    <source>
        <dbReference type="ARBA" id="ARBA00023015"/>
    </source>
</evidence>
<protein>
    <recommendedName>
        <fullName evidence="8">Fork-head domain-containing protein</fullName>
    </recommendedName>
</protein>
<evidence type="ECO:0000256" key="4">
    <source>
        <dbReference type="ARBA" id="ARBA00023163"/>
    </source>
</evidence>
<feature type="region of interest" description="Disordered" evidence="7">
    <location>
        <begin position="212"/>
        <end position="247"/>
    </location>
</feature>
<feature type="domain" description="Fork-head" evidence="8">
    <location>
        <begin position="308"/>
        <end position="426"/>
    </location>
</feature>
<evidence type="ECO:0000256" key="5">
    <source>
        <dbReference type="ARBA" id="ARBA00023242"/>
    </source>
</evidence>
<dbReference type="OrthoDB" id="5954824at2759"/>
<feature type="region of interest" description="Disordered" evidence="7">
    <location>
        <begin position="159"/>
        <end position="198"/>
    </location>
</feature>
<feature type="compositionally biased region" description="Low complexity" evidence="7">
    <location>
        <begin position="215"/>
        <end position="226"/>
    </location>
</feature>
<dbReference type="InterPro" id="IPR036390">
    <property type="entry name" value="WH_DNA-bd_sf"/>
</dbReference>
<dbReference type="Pfam" id="PF00250">
    <property type="entry name" value="Forkhead"/>
    <property type="match status" value="1"/>
</dbReference>
<comment type="subcellular location">
    <subcellularLocation>
        <location evidence="1 6">Nucleus</location>
    </subcellularLocation>
</comment>
<keyword evidence="3 6" id="KW-0238">DNA-binding</keyword>
<feature type="compositionally biased region" description="Low complexity" evidence="7">
    <location>
        <begin position="180"/>
        <end position="194"/>
    </location>
</feature>
<feature type="DNA-binding region" description="Fork-head" evidence="6">
    <location>
        <begin position="308"/>
        <end position="426"/>
    </location>
</feature>
<dbReference type="InterPro" id="IPR001766">
    <property type="entry name" value="Fork_head_dom"/>
</dbReference>
<feature type="region of interest" description="Disordered" evidence="7">
    <location>
        <begin position="1"/>
        <end position="38"/>
    </location>
</feature>
<dbReference type="PROSITE" id="PS00658">
    <property type="entry name" value="FORK_HEAD_2"/>
    <property type="match status" value="1"/>
</dbReference>
<evidence type="ECO:0000256" key="1">
    <source>
        <dbReference type="ARBA" id="ARBA00004123"/>
    </source>
</evidence>
<feature type="compositionally biased region" description="Polar residues" evidence="7">
    <location>
        <begin position="165"/>
        <end position="179"/>
    </location>
</feature>
<dbReference type="InterPro" id="IPR030456">
    <property type="entry name" value="TF_fork_head_CS_2"/>
</dbReference>
<feature type="compositionally biased region" description="Polar residues" evidence="7">
    <location>
        <begin position="80"/>
        <end position="90"/>
    </location>
</feature>
<dbReference type="SMART" id="SM00339">
    <property type="entry name" value="FH"/>
    <property type="match status" value="1"/>
</dbReference>
<gene>
    <name evidence="9" type="ORF">F5Z01DRAFT_693156</name>
</gene>
<dbReference type="PROSITE" id="PS50039">
    <property type="entry name" value="FORK_HEAD_3"/>
    <property type="match status" value="1"/>
</dbReference>
<evidence type="ECO:0000256" key="3">
    <source>
        <dbReference type="ARBA" id="ARBA00023125"/>
    </source>
</evidence>
<dbReference type="GO" id="GO:0000978">
    <property type="term" value="F:RNA polymerase II cis-regulatory region sequence-specific DNA binding"/>
    <property type="evidence" value="ECO:0007669"/>
    <property type="project" value="TreeGrafter"/>
</dbReference>